<name>A0A5J4RJZ3_9ZZZZ</name>
<proteinExistence type="predicted"/>
<dbReference type="AlphaFoldDB" id="A0A5J4RJZ3"/>
<evidence type="ECO:0000313" key="1">
    <source>
        <dbReference type="EMBL" id="KAA6333978.1"/>
    </source>
</evidence>
<accession>A0A5J4RJZ3</accession>
<gene>
    <name evidence="1" type="ORF">EZS27_017672</name>
</gene>
<sequence>MREWYSIDDEVLLELEKDYGILESEYKSEKSEKTKFYSNLLNRHLSEEQQNDIHNGSKCLTYTSEFPFKKFNIQIVIAINITNNITTHFKFSTIISIDDAINLRNNPRFRELVKFTFYIEDKYKNIKNQL</sequence>
<protein>
    <submittedName>
        <fullName evidence="1">Uncharacterized protein</fullName>
    </submittedName>
</protein>
<reference evidence="1" key="1">
    <citation type="submission" date="2019-03" db="EMBL/GenBank/DDBJ databases">
        <title>Single cell metagenomics reveals metabolic interactions within the superorganism composed of flagellate Streblomastix strix and complex community of Bacteroidetes bacteria on its surface.</title>
        <authorList>
            <person name="Treitli S.C."/>
            <person name="Kolisko M."/>
            <person name="Husnik F."/>
            <person name="Keeling P."/>
            <person name="Hampl V."/>
        </authorList>
    </citation>
    <scope>NUCLEOTIDE SEQUENCE</scope>
    <source>
        <strain evidence="1">STM</strain>
    </source>
</reference>
<organism evidence="1">
    <name type="scientific">termite gut metagenome</name>
    <dbReference type="NCBI Taxonomy" id="433724"/>
    <lineage>
        <taxon>unclassified sequences</taxon>
        <taxon>metagenomes</taxon>
        <taxon>organismal metagenomes</taxon>
    </lineage>
</organism>
<comment type="caution">
    <text evidence="1">The sequence shown here is derived from an EMBL/GenBank/DDBJ whole genome shotgun (WGS) entry which is preliminary data.</text>
</comment>
<dbReference type="EMBL" id="SNRY01001050">
    <property type="protein sequence ID" value="KAA6333978.1"/>
    <property type="molecule type" value="Genomic_DNA"/>
</dbReference>